<dbReference type="Proteomes" id="UP000031408">
    <property type="component" value="Unassembled WGS sequence"/>
</dbReference>
<evidence type="ECO:0000313" key="16">
    <source>
        <dbReference type="EMBL" id="KIC96269.1"/>
    </source>
</evidence>
<dbReference type="PANTHER" id="PTHR32552">
    <property type="entry name" value="FERRICHROME IRON RECEPTOR-RELATED"/>
    <property type="match status" value="1"/>
</dbReference>
<evidence type="ECO:0000256" key="10">
    <source>
        <dbReference type="ARBA" id="ARBA00023237"/>
    </source>
</evidence>
<keyword evidence="2 11" id="KW-0813">Transport</keyword>
<keyword evidence="6" id="KW-0408">Iron</keyword>
<dbReference type="Gene3D" id="2.40.170.20">
    <property type="entry name" value="TonB-dependent receptor, beta-barrel domain"/>
    <property type="match status" value="1"/>
</dbReference>
<evidence type="ECO:0000256" key="9">
    <source>
        <dbReference type="ARBA" id="ARBA00023136"/>
    </source>
</evidence>
<reference evidence="16 17" key="1">
    <citation type="submission" date="2014-11" db="EMBL/GenBank/DDBJ databases">
        <title>Genome sequence of Flavihumibacter solisilvae 3-3.</title>
        <authorList>
            <person name="Zhou G."/>
            <person name="Li M."/>
            <person name="Wang G."/>
        </authorList>
    </citation>
    <scope>NUCLEOTIDE SEQUENCE [LARGE SCALE GENOMIC DNA]</scope>
    <source>
        <strain evidence="16 17">3-3</strain>
    </source>
</reference>
<dbReference type="InterPro" id="IPR000531">
    <property type="entry name" value="Beta-barrel_TonB"/>
</dbReference>
<keyword evidence="13" id="KW-0732">Signal</keyword>
<dbReference type="InterPro" id="IPR036942">
    <property type="entry name" value="Beta-barrel_TonB_sf"/>
</dbReference>
<dbReference type="AlphaFoldDB" id="A0A0C1J0H3"/>
<keyword evidence="10 11" id="KW-0998">Cell outer membrane</keyword>
<sequence length="790" mass="88664">MKTRKMKALLLMILSLYCGSLVAQTGRSIQGRVLNEKSEPVEAASVHVLNGSDFVITDSSGNFRLPAISNRQLRLQVTATGYAATIVEVNPKENGLNIVIPVSGKRLDEVVVVAQKKEEVLQTVPAGISHLSARDVQDFRLWDNRDLTAISPALYSANPGDNRNVISIRGITSTSYDPAVATYIDGVNQFGLDTYISPLYDIERIEVLRGPQGTLFGRNAMGGVINIVTRKPADNATGFVEASAGQRNRQWRLSAGYKAPIIKQKLYFGIAGLVHDQRGFYTNDFNGKPYDKQIMASGNYYLLYKPAHNWQLNLNFKHLNANNKGAFPLVIGKDEALSNPFHLNQNATTTMQDNTLNASLSVMHQAEKFRFSSQTAFQQNKRIYQQPIDADFSPLDAISIINDYGDEWNRTRVLTEELRLTSPEGTGSRVQWNTGLYLYYQKSPVRQSTRFGQDANLIGIGDSLFTTTNISITHNTGAALYGELTYNLHPKWDLRGGLRAETNRQQKEVSGLYMKDGMTEPIVTLPDTSAHTSYTALSPRASIGYKSNESNYLYFSYSRGFRTGGLTELSSDPSQPPLFPYDPEYGNNLELGWKSDWWQKKLQVNLAAFYSIVNDAQVPTLQLPDAITVIKNTGKLRSRGMEAEITAVPFSRLQFQYNFAYTDSRYQDYKTTSQGSETDLSGNRQVFTPATTSLLAVQYMPVLSRKHSISGLLRAEWYWLGTTYFDLANRIRQPAYHLVHIRGGVTWKQMEAALWVRNLFDTRYISYAYDFGGIHLGDPSNAGITWRMRF</sequence>
<evidence type="ECO:0000256" key="5">
    <source>
        <dbReference type="ARBA" id="ARBA00022692"/>
    </source>
</evidence>
<dbReference type="EMBL" id="JSVC01000001">
    <property type="protein sequence ID" value="KIC96269.1"/>
    <property type="molecule type" value="Genomic_DNA"/>
</dbReference>
<dbReference type="InterPro" id="IPR012910">
    <property type="entry name" value="Plug_dom"/>
</dbReference>
<evidence type="ECO:0000256" key="13">
    <source>
        <dbReference type="SAM" id="SignalP"/>
    </source>
</evidence>
<dbReference type="Pfam" id="PF13715">
    <property type="entry name" value="CarbopepD_reg_2"/>
    <property type="match status" value="1"/>
</dbReference>
<dbReference type="Pfam" id="PF00593">
    <property type="entry name" value="TonB_dep_Rec_b-barrel"/>
    <property type="match status" value="1"/>
</dbReference>
<dbReference type="SUPFAM" id="SSF56935">
    <property type="entry name" value="Porins"/>
    <property type="match status" value="1"/>
</dbReference>
<dbReference type="PROSITE" id="PS52016">
    <property type="entry name" value="TONB_DEPENDENT_REC_3"/>
    <property type="match status" value="1"/>
</dbReference>
<proteinExistence type="inferred from homology"/>
<comment type="similarity">
    <text evidence="11 12">Belongs to the TonB-dependent receptor family.</text>
</comment>
<name>A0A0C1J0H3_9BACT</name>
<keyword evidence="3 11" id="KW-1134">Transmembrane beta strand</keyword>
<accession>A0A0C1J0H3</accession>
<dbReference type="GO" id="GO:0006826">
    <property type="term" value="P:iron ion transport"/>
    <property type="evidence" value="ECO:0007669"/>
    <property type="project" value="UniProtKB-KW"/>
</dbReference>
<dbReference type="SUPFAM" id="SSF49464">
    <property type="entry name" value="Carboxypeptidase regulatory domain-like"/>
    <property type="match status" value="1"/>
</dbReference>
<evidence type="ECO:0000256" key="11">
    <source>
        <dbReference type="PROSITE-ProRule" id="PRU01360"/>
    </source>
</evidence>
<evidence type="ECO:0000256" key="8">
    <source>
        <dbReference type="ARBA" id="ARBA00023077"/>
    </source>
</evidence>
<keyword evidence="9 11" id="KW-0472">Membrane</keyword>
<evidence type="ECO:0000256" key="2">
    <source>
        <dbReference type="ARBA" id="ARBA00022448"/>
    </source>
</evidence>
<keyword evidence="17" id="KW-1185">Reference proteome</keyword>
<evidence type="ECO:0000259" key="15">
    <source>
        <dbReference type="Pfam" id="PF07715"/>
    </source>
</evidence>
<evidence type="ECO:0008006" key="18">
    <source>
        <dbReference type="Google" id="ProtNLM"/>
    </source>
</evidence>
<evidence type="ECO:0000256" key="6">
    <source>
        <dbReference type="ARBA" id="ARBA00023004"/>
    </source>
</evidence>
<feature type="chain" id="PRO_5002147659" description="TonB-dependent receptor" evidence="13">
    <location>
        <begin position="24"/>
        <end position="790"/>
    </location>
</feature>
<feature type="signal peptide" evidence="13">
    <location>
        <begin position="1"/>
        <end position="23"/>
    </location>
</feature>
<feature type="domain" description="TonB-dependent receptor plug" evidence="15">
    <location>
        <begin position="122"/>
        <end position="224"/>
    </location>
</feature>
<evidence type="ECO:0000256" key="12">
    <source>
        <dbReference type="RuleBase" id="RU003357"/>
    </source>
</evidence>
<dbReference type="PANTHER" id="PTHR32552:SF81">
    <property type="entry name" value="TONB-DEPENDENT OUTER MEMBRANE RECEPTOR"/>
    <property type="match status" value="1"/>
</dbReference>
<keyword evidence="7" id="KW-0406">Ion transport</keyword>
<protein>
    <recommendedName>
        <fullName evidence="18">TonB-dependent receptor</fullName>
    </recommendedName>
</protein>
<dbReference type="InterPro" id="IPR008969">
    <property type="entry name" value="CarboxyPept-like_regulatory"/>
</dbReference>
<evidence type="ECO:0000313" key="17">
    <source>
        <dbReference type="Proteomes" id="UP000031408"/>
    </source>
</evidence>
<keyword evidence="8 12" id="KW-0798">TonB box</keyword>
<keyword evidence="5 11" id="KW-0812">Transmembrane</keyword>
<dbReference type="Pfam" id="PF07715">
    <property type="entry name" value="Plug"/>
    <property type="match status" value="1"/>
</dbReference>
<dbReference type="CDD" id="cd01347">
    <property type="entry name" value="ligand_gated_channel"/>
    <property type="match status" value="1"/>
</dbReference>
<evidence type="ECO:0000259" key="14">
    <source>
        <dbReference type="Pfam" id="PF00593"/>
    </source>
</evidence>
<organism evidence="16 17">
    <name type="scientific">Flavihumibacter solisilvae</name>
    <dbReference type="NCBI Taxonomy" id="1349421"/>
    <lineage>
        <taxon>Bacteria</taxon>
        <taxon>Pseudomonadati</taxon>
        <taxon>Bacteroidota</taxon>
        <taxon>Chitinophagia</taxon>
        <taxon>Chitinophagales</taxon>
        <taxon>Chitinophagaceae</taxon>
        <taxon>Flavihumibacter</taxon>
    </lineage>
</organism>
<dbReference type="Gene3D" id="2.60.40.1120">
    <property type="entry name" value="Carboxypeptidase-like, regulatory domain"/>
    <property type="match status" value="1"/>
</dbReference>
<feature type="domain" description="TonB-dependent receptor-like beta-barrel" evidence="14">
    <location>
        <begin position="311"/>
        <end position="759"/>
    </location>
</feature>
<keyword evidence="4" id="KW-0410">Iron transport</keyword>
<dbReference type="InterPro" id="IPR039426">
    <property type="entry name" value="TonB-dep_rcpt-like"/>
</dbReference>
<evidence type="ECO:0000256" key="3">
    <source>
        <dbReference type="ARBA" id="ARBA00022452"/>
    </source>
</evidence>
<evidence type="ECO:0000256" key="4">
    <source>
        <dbReference type="ARBA" id="ARBA00022496"/>
    </source>
</evidence>
<evidence type="ECO:0000256" key="7">
    <source>
        <dbReference type="ARBA" id="ARBA00023065"/>
    </source>
</evidence>
<dbReference type="STRING" id="1349421.OI18_00425"/>
<dbReference type="GO" id="GO:0009279">
    <property type="term" value="C:cell outer membrane"/>
    <property type="evidence" value="ECO:0007669"/>
    <property type="project" value="UniProtKB-SubCell"/>
</dbReference>
<gene>
    <name evidence="16" type="ORF">OI18_00425</name>
</gene>
<comment type="caution">
    <text evidence="16">The sequence shown here is derived from an EMBL/GenBank/DDBJ whole genome shotgun (WGS) entry which is preliminary data.</text>
</comment>
<comment type="subcellular location">
    <subcellularLocation>
        <location evidence="1 11">Cell outer membrane</location>
        <topology evidence="1 11">Multi-pass membrane protein</topology>
    </subcellularLocation>
</comment>
<evidence type="ECO:0000256" key="1">
    <source>
        <dbReference type="ARBA" id="ARBA00004571"/>
    </source>
</evidence>